<dbReference type="PROSITE" id="PS50828">
    <property type="entry name" value="SMR"/>
    <property type="match status" value="1"/>
</dbReference>
<dbReference type="EMBL" id="CP016397">
    <property type="protein sequence ID" value="ASQ46805.1"/>
    <property type="molecule type" value="Genomic_DNA"/>
</dbReference>
<dbReference type="Gene3D" id="3.30.1370.110">
    <property type="match status" value="1"/>
</dbReference>
<dbReference type="GO" id="GO:0016787">
    <property type="term" value="F:hydrolase activity"/>
    <property type="evidence" value="ECO:0007669"/>
    <property type="project" value="UniProtKB-KW"/>
</dbReference>
<keyword evidence="2" id="KW-0255">Endonuclease</keyword>
<dbReference type="PANTHER" id="PTHR35562:SF2">
    <property type="entry name" value="DNA ENDONUCLEASE SMRA-RELATED"/>
    <property type="match status" value="1"/>
</dbReference>
<dbReference type="RefSeq" id="WP_094091627.1">
    <property type="nucleotide sequence ID" value="NZ_CP016397.1"/>
</dbReference>
<dbReference type="SUPFAM" id="SSF160443">
    <property type="entry name" value="SMR domain-like"/>
    <property type="match status" value="1"/>
</dbReference>
<gene>
    <name evidence="2" type="primary">smrA</name>
    <name evidence="2" type="ORF">clem_11310</name>
</gene>
<evidence type="ECO:0000259" key="1">
    <source>
        <dbReference type="PROSITE" id="PS50828"/>
    </source>
</evidence>
<evidence type="ECO:0000313" key="2">
    <source>
        <dbReference type="EMBL" id="ASQ46805.1"/>
    </source>
</evidence>
<dbReference type="InterPro" id="IPR036063">
    <property type="entry name" value="Smr_dom_sf"/>
</dbReference>
<sequence length="184" mass="21012">MSDDFLSEEDKVLFRKMAGIVKPLQPNKKINTSAEKLRIPAPKVQKLADTKTDHGIYLSDYYINEVQADTLLSYCSHSIPGKRFRELKNGQIKWDSRLDLHGLKPETARETLINFIIKQHSLAHRCLLIIHGKGSHNGETPVLKNLVNHWLRQFPHVLAFHSALGRDGGSGALYVLLKRRREDK</sequence>
<feature type="domain" description="Smr" evidence="1">
    <location>
        <begin position="98"/>
        <end position="178"/>
    </location>
</feature>
<dbReference type="EC" id="3.1.-.-" evidence="2"/>
<proteinExistence type="predicted"/>
<dbReference type="Proteomes" id="UP000201728">
    <property type="component" value="Chromosome"/>
</dbReference>
<keyword evidence="2" id="KW-0378">Hydrolase</keyword>
<dbReference type="AlphaFoldDB" id="A0A222P4U9"/>
<keyword evidence="2" id="KW-0540">Nuclease</keyword>
<dbReference type="Pfam" id="PF01713">
    <property type="entry name" value="Smr"/>
    <property type="match status" value="1"/>
</dbReference>
<dbReference type="InterPro" id="IPR002625">
    <property type="entry name" value="Smr_dom"/>
</dbReference>
<evidence type="ECO:0000313" key="3">
    <source>
        <dbReference type="Proteomes" id="UP000201728"/>
    </source>
</evidence>
<dbReference type="PANTHER" id="PTHR35562">
    <property type="entry name" value="DNA ENDONUCLEASE SMRA-RELATED"/>
    <property type="match status" value="1"/>
</dbReference>
<name>A0A222P4U9_9GAMM</name>
<dbReference type="OrthoDB" id="9808881at2"/>
<dbReference type="SMART" id="SM00463">
    <property type="entry name" value="SMR"/>
    <property type="match status" value="1"/>
</dbReference>
<dbReference type="GO" id="GO:0004519">
    <property type="term" value="F:endonuclease activity"/>
    <property type="evidence" value="ECO:0007669"/>
    <property type="project" value="UniProtKB-KW"/>
</dbReference>
<keyword evidence="3" id="KW-1185">Reference proteome</keyword>
<accession>A0A222P4U9</accession>
<organism evidence="2 3">
    <name type="scientific">Legionella clemsonensis</name>
    <dbReference type="NCBI Taxonomy" id="1867846"/>
    <lineage>
        <taxon>Bacteria</taxon>
        <taxon>Pseudomonadati</taxon>
        <taxon>Pseudomonadota</taxon>
        <taxon>Gammaproteobacteria</taxon>
        <taxon>Legionellales</taxon>
        <taxon>Legionellaceae</taxon>
        <taxon>Legionella</taxon>
    </lineage>
</organism>
<protein>
    <submittedName>
        <fullName evidence="2">Putative DNA endonuclease SmrA</fullName>
        <ecNumber evidence="2">3.1.-.-</ecNumber>
    </submittedName>
</protein>
<dbReference type="KEGG" id="lcd:clem_11310"/>
<reference evidence="3" key="1">
    <citation type="submission" date="2016-07" db="EMBL/GenBank/DDBJ databases">
        <authorList>
            <person name="Florea S."/>
            <person name="Webb J.S."/>
            <person name="Jaromczyk J."/>
            <person name="Schardl C.L."/>
        </authorList>
    </citation>
    <scope>NUCLEOTIDE SEQUENCE [LARGE SCALE GENOMIC DNA]</scope>
    <source>
        <strain evidence="3">CDC-D5610</strain>
    </source>
</reference>